<evidence type="ECO:0000313" key="2">
    <source>
        <dbReference type="EMBL" id="EJC02082.1"/>
    </source>
</evidence>
<evidence type="ECO:0000259" key="1">
    <source>
        <dbReference type="Pfam" id="PF18925"/>
    </source>
</evidence>
<protein>
    <recommendedName>
        <fullName evidence="1">DUF5675 domain-containing protein</fullName>
    </recommendedName>
</protein>
<feature type="domain" description="DUF5675" evidence="1">
    <location>
        <begin position="15"/>
        <end position="166"/>
    </location>
</feature>
<sequence>MYLVLLERKHDLKPLVRKDKKESGMLGNFRVFESTHDQGISDKAILKHYEKQNALFSCFSLENSGEPTDTPNLDKPIVARDYELVWSDTSCTVPKEYQNKKCNKERHEVLQLIDPNNKDFKNRKILIHVGNSAHDTLGCVLLGMQHDEEMIYKSSEAVKKFFDLVKDKGVNNFLFKVIDKASNGYNAIY</sequence>
<comment type="caution">
    <text evidence="2">The sequence shown here is derived from an EMBL/GenBank/DDBJ whole genome shotgun (WGS) entry which is preliminary data.</text>
</comment>
<dbReference type="EMBL" id="AKPL01000003">
    <property type="protein sequence ID" value="EJC02082.1"/>
    <property type="molecule type" value="Genomic_DNA"/>
</dbReference>
<dbReference type="Proteomes" id="UP000004561">
    <property type="component" value="Unassembled WGS sequence"/>
</dbReference>
<dbReference type="AlphaFoldDB" id="I9W7W8"/>
<dbReference type="InterPro" id="IPR043732">
    <property type="entry name" value="DUF5675"/>
</dbReference>
<proteinExistence type="predicted"/>
<evidence type="ECO:0000313" key="3">
    <source>
        <dbReference type="Proteomes" id="UP000004561"/>
    </source>
</evidence>
<reference evidence="2 3" key="1">
    <citation type="journal article" date="2013" name="Pathog. Dis.">
        <title>Genome sequences of 65 Helicobacter pylori strains isolated from asymptomatic individuals and patients with gastric cancer, peptic ulcer disease, or gastritis.</title>
        <authorList>
            <person name="Blanchard T.G."/>
            <person name="Czinn S.J."/>
            <person name="Correa P."/>
            <person name="Nakazawa T."/>
            <person name="Keelan M."/>
            <person name="Morningstar L."/>
            <person name="Santana-Cruz I."/>
            <person name="Maroo A."/>
            <person name="McCracken C."/>
            <person name="Shefchek K."/>
            <person name="Daugherty S."/>
            <person name="Song Y."/>
            <person name="Fraser C.M."/>
            <person name="Fricke W.F."/>
        </authorList>
    </citation>
    <scope>NUCLEOTIDE SEQUENCE [LARGE SCALE GENOMIC DNA]</scope>
    <source>
        <strain evidence="2 3">Hp P-4</strain>
    </source>
</reference>
<dbReference type="Pfam" id="PF18925">
    <property type="entry name" value="DUF5675"/>
    <property type="match status" value="1"/>
</dbReference>
<gene>
    <name evidence="2" type="ORF">HPHPP4_1176</name>
</gene>
<dbReference type="PATRIC" id="fig|992075.3.peg.1151"/>
<organism evidence="2 3">
    <name type="scientific">Helicobacter pylori Hp P-4</name>
    <dbReference type="NCBI Taxonomy" id="992075"/>
    <lineage>
        <taxon>Bacteria</taxon>
        <taxon>Pseudomonadati</taxon>
        <taxon>Campylobacterota</taxon>
        <taxon>Epsilonproteobacteria</taxon>
        <taxon>Campylobacterales</taxon>
        <taxon>Helicobacteraceae</taxon>
        <taxon>Helicobacter</taxon>
    </lineage>
</organism>
<name>I9W7W8_HELPX</name>
<dbReference type="RefSeq" id="WP_000281634.1">
    <property type="nucleotide sequence ID" value="NZ_AKPL01000003.1"/>
</dbReference>
<accession>I9W7W8</accession>